<dbReference type="HOGENOM" id="CLU_009583_27_5_0"/>
<protein>
    <submittedName>
        <fullName evidence="4">Glycosyl transferase group 1</fullName>
    </submittedName>
</protein>
<dbReference type="CDD" id="cd03809">
    <property type="entry name" value="GT4_MtfB-like"/>
    <property type="match status" value="1"/>
</dbReference>
<dbReference type="PANTHER" id="PTHR46401">
    <property type="entry name" value="GLYCOSYLTRANSFERASE WBBK-RELATED"/>
    <property type="match status" value="1"/>
</dbReference>
<dbReference type="GO" id="GO:0009103">
    <property type="term" value="P:lipopolysaccharide biosynthetic process"/>
    <property type="evidence" value="ECO:0007669"/>
    <property type="project" value="TreeGrafter"/>
</dbReference>
<sequence length="379" mass="43208">MKIGIEATSAVVSQKAGVGYYTYHLIRSMAQLCQTSHVYTLYLRHAISDVPRLFDVNTSTAACLFPKVLKFPYLWTQMRLPFELWHHLQDVYFFPASLIPLSYVPEKSVMTIHDVAFLFFPECFSSSLRRWLMLATEQGIQKARKIIAVSEATRQDLLAYYGIDPKKVVAIHHGVHEVFHPLEPHVIAPLQQKYRLERPYILCVGTLQRRKNIPRLIQAFYLLKQKYHLPHKLVLIGQKYVDLPEDEIFATIERLFLDEEVIWTGYVPAQDLPALMNGADIFVLPSLYEGFGMPLLEAMACGTPVACSNISSLPEVVGDAGILFDPYCVENIVDTLYQLLEDQALRSELRAKGLSRITSFSWNTCARKTLEVLEFVGHA</sequence>
<keyword evidence="1 4" id="KW-0808">Transferase</keyword>
<dbReference type="EMBL" id="DF820464">
    <property type="protein sequence ID" value="GAK55730.1"/>
    <property type="molecule type" value="Genomic_DNA"/>
</dbReference>
<dbReference type="Gene3D" id="3.40.50.2000">
    <property type="entry name" value="Glycogen Phosphorylase B"/>
    <property type="match status" value="2"/>
</dbReference>
<feature type="domain" description="Glycosyl transferase family 1" evidence="2">
    <location>
        <begin position="196"/>
        <end position="353"/>
    </location>
</feature>
<dbReference type="InterPro" id="IPR028098">
    <property type="entry name" value="Glyco_trans_4-like_N"/>
</dbReference>
<keyword evidence="5" id="KW-1185">Reference proteome</keyword>
<evidence type="ECO:0000313" key="5">
    <source>
        <dbReference type="Proteomes" id="UP000030661"/>
    </source>
</evidence>
<feature type="domain" description="Glycosyltransferase subfamily 4-like N-terminal" evidence="3">
    <location>
        <begin position="17"/>
        <end position="176"/>
    </location>
</feature>
<dbReference type="GO" id="GO:0016757">
    <property type="term" value="F:glycosyltransferase activity"/>
    <property type="evidence" value="ECO:0007669"/>
    <property type="project" value="InterPro"/>
</dbReference>
<evidence type="ECO:0000256" key="1">
    <source>
        <dbReference type="ARBA" id="ARBA00022679"/>
    </source>
</evidence>
<name>A0A081BTS5_VECG1</name>
<gene>
    <name evidence="4" type="ORF">U27_02688</name>
</gene>
<dbReference type="Proteomes" id="UP000030661">
    <property type="component" value="Unassembled WGS sequence"/>
</dbReference>
<dbReference type="SUPFAM" id="SSF53756">
    <property type="entry name" value="UDP-Glycosyltransferase/glycogen phosphorylase"/>
    <property type="match status" value="1"/>
</dbReference>
<dbReference type="AlphaFoldDB" id="A0A081BTS5"/>
<proteinExistence type="predicted"/>
<dbReference type="PANTHER" id="PTHR46401:SF2">
    <property type="entry name" value="GLYCOSYLTRANSFERASE WBBK-RELATED"/>
    <property type="match status" value="1"/>
</dbReference>
<evidence type="ECO:0000313" key="4">
    <source>
        <dbReference type="EMBL" id="GAK55730.1"/>
    </source>
</evidence>
<dbReference type="STRING" id="1499967.U27_02688"/>
<organism evidence="4">
    <name type="scientific">Vecturithrix granuli</name>
    <dbReference type="NCBI Taxonomy" id="1499967"/>
    <lineage>
        <taxon>Bacteria</taxon>
        <taxon>Candidatus Moduliflexota</taxon>
        <taxon>Candidatus Vecturitrichia</taxon>
        <taxon>Candidatus Vecturitrichales</taxon>
        <taxon>Candidatus Vecturitrichaceae</taxon>
        <taxon>Candidatus Vecturithrix</taxon>
    </lineage>
</organism>
<evidence type="ECO:0000259" key="2">
    <source>
        <dbReference type="Pfam" id="PF00534"/>
    </source>
</evidence>
<dbReference type="FunFam" id="3.40.50.2000:FF:000119">
    <property type="entry name" value="Glycosyl transferase group 1"/>
    <property type="match status" value="1"/>
</dbReference>
<accession>A0A081BTS5</accession>
<evidence type="ECO:0000259" key="3">
    <source>
        <dbReference type="Pfam" id="PF13439"/>
    </source>
</evidence>
<reference evidence="4" key="1">
    <citation type="journal article" date="2015" name="PeerJ">
        <title>First genomic representation of candidate bacterial phylum KSB3 points to enhanced environmental sensing as a trigger of wastewater bulking.</title>
        <authorList>
            <person name="Sekiguchi Y."/>
            <person name="Ohashi A."/>
            <person name="Parks D.H."/>
            <person name="Yamauchi T."/>
            <person name="Tyson G.W."/>
            <person name="Hugenholtz P."/>
        </authorList>
    </citation>
    <scope>NUCLEOTIDE SEQUENCE [LARGE SCALE GENOMIC DNA]</scope>
</reference>
<dbReference type="InterPro" id="IPR001296">
    <property type="entry name" value="Glyco_trans_1"/>
</dbReference>
<dbReference type="eggNOG" id="COG0438">
    <property type="taxonomic scope" value="Bacteria"/>
</dbReference>
<dbReference type="Pfam" id="PF00534">
    <property type="entry name" value="Glycos_transf_1"/>
    <property type="match status" value="1"/>
</dbReference>
<dbReference type="Pfam" id="PF13439">
    <property type="entry name" value="Glyco_transf_4"/>
    <property type="match status" value="1"/>
</dbReference>